<dbReference type="Proteomes" id="UP000789366">
    <property type="component" value="Unassembled WGS sequence"/>
</dbReference>
<name>A0ACA9PQI7_9GLOM</name>
<gene>
    <name evidence="1" type="ORF">SPELUC_LOCUS12340</name>
</gene>
<accession>A0ACA9PQI7</accession>
<feature type="non-terminal residue" evidence="1">
    <location>
        <position position="50"/>
    </location>
</feature>
<protein>
    <submittedName>
        <fullName evidence="1">8509_t:CDS:1</fullName>
    </submittedName>
</protein>
<keyword evidence="2" id="KW-1185">Reference proteome</keyword>
<evidence type="ECO:0000313" key="2">
    <source>
        <dbReference type="Proteomes" id="UP000789366"/>
    </source>
</evidence>
<proteinExistence type="predicted"/>
<sequence length="50" mass="5978">MVNFISRRPPVDPTTRKATDINVFNFTRPHMRALHYSWFCFLIAFTGWFA</sequence>
<comment type="caution">
    <text evidence="1">The sequence shown here is derived from an EMBL/GenBank/DDBJ whole genome shotgun (WGS) entry which is preliminary data.</text>
</comment>
<dbReference type="EMBL" id="CAJVPW010028885">
    <property type="protein sequence ID" value="CAG8719565.1"/>
    <property type="molecule type" value="Genomic_DNA"/>
</dbReference>
<evidence type="ECO:0000313" key="1">
    <source>
        <dbReference type="EMBL" id="CAG8719565.1"/>
    </source>
</evidence>
<reference evidence="1" key="1">
    <citation type="submission" date="2021-06" db="EMBL/GenBank/DDBJ databases">
        <authorList>
            <person name="Kallberg Y."/>
            <person name="Tangrot J."/>
            <person name="Rosling A."/>
        </authorList>
    </citation>
    <scope>NUCLEOTIDE SEQUENCE</scope>
    <source>
        <strain evidence="1">28 12/20/2015</strain>
    </source>
</reference>
<organism evidence="1 2">
    <name type="scientific">Cetraspora pellucida</name>
    <dbReference type="NCBI Taxonomy" id="1433469"/>
    <lineage>
        <taxon>Eukaryota</taxon>
        <taxon>Fungi</taxon>
        <taxon>Fungi incertae sedis</taxon>
        <taxon>Mucoromycota</taxon>
        <taxon>Glomeromycotina</taxon>
        <taxon>Glomeromycetes</taxon>
        <taxon>Diversisporales</taxon>
        <taxon>Gigasporaceae</taxon>
        <taxon>Cetraspora</taxon>
    </lineage>
</organism>